<name>A0A484L6K5_9ASTE</name>
<dbReference type="PANTHER" id="PTHR31589">
    <property type="entry name" value="PROTEIN, PUTATIVE (DUF239)-RELATED-RELATED"/>
    <property type="match status" value="1"/>
</dbReference>
<dbReference type="Pfam" id="PF03080">
    <property type="entry name" value="Neprosin"/>
    <property type="match status" value="1"/>
</dbReference>
<organism evidence="2 3">
    <name type="scientific">Cuscuta campestris</name>
    <dbReference type="NCBI Taxonomy" id="132261"/>
    <lineage>
        <taxon>Eukaryota</taxon>
        <taxon>Viridiplantae</taxon>
        <taxon>Streptophyta</taxon>
        <taxon>Embryophyta</taxon>
        <taxon>Tracheophyta</taxon>
        <taxon>Spermatophyta</taxon>
        <taxon>Magnoliopsida</taxon>
        <taxon>eudicotyledons</taxon>
        <taxon>Gunneridae</taxon>
        <taxon>Pentapetalae</taxon>
        <taxon>asterids</taxon>
        <taxon>lamiids</taxon>
        <taxon>Solanales</taxon>
        <taxon>Convolvulaceae</taxon>
        <taxon>Cuscuteae</taxon>
        <taxon>Cuscuta</taxon>
        <taxon>Cuscuta subgen. Grammica</taxon>
        <taxon>Cuscuta sect. Cleistogrammica</taxon>
    </lineage>
</organism>
<keyword evidence="3" id="KW-1185">Reference proteome</keyword>
<dbReference type="PANTHER" id="PTHR31589:SF111">
    <property type="entry name" value="NEPROSIN DOMAIN-CONTAINING PROTEIN"/>
    <property type="match status" value="1"/>
</dbReference>
<dbReference type="InterPro" id="IPR004314">
    <property type="entry name" value="Neprosin"/>
</dbReference>
<dbReference type="Proteomes" id="UP000595140">
    <property type="component" value="Unassembled WGS sequence"/>
</dbReference>
<dbReference type="PROSITE" id="PS52045">
    <property type="entry name" value="NEPROSIN_PEP_CD"/>
    <property type="match status" value="1"/>
</dbReference>
<gene>
    <name evidence="2" type="ORF">CCAM_LOCUS13745</name>
</gene>
<dbReference type="AlphaFoldDB" id="A0A484L6K5"/>
<dbReference type="OrthoDB" id="1858978at2759"/>
<protein>
    <recommendedName>
        <fullName evidence="1">Neprosin PEP catalytic domain-containing protein</fullName>
    </recommendedName>
</protein>
<reference evidence="2 3" key="1">
    <citation type="submission" date="2018-04" db="EMBL/GenBank/DDBJ databases">
        <authorList>
            <person name="Vogel A."/>
        </authorList>
    </citation>
    <scope>NUCLEOTIDE SEQUENCE [LARGE SCALE GENOMIC DNA]</scope>
</reference>
<evidence type="ECO:0000313" key="2">
    <source>
        <dbReference type="EMBL" id="VFQ71969.1"/>
    </source>
</evidence>
<proteinExistence type="predicted"/>
<evidence type="ECO:0000259" key="1">
    <source>
        <dbReference type="PROSITE" id="PS52045"/>
    </source>
</evidence>
<dbReference type="EMBL" id="OOIL02001093">
    <property type="protein sequence ID" value="VFQ71969.1"/>
    <property type="molecule type" value="Genomic_DNA"/>
</dbReference>
<accession>A0A484L6K5</accession>
<dbReference type="InterPro" id="IPR053168">
    <property type="entry name" value="Glutamic_endopeptidase"/>
</dbReference>
<dbReference type="Gene3D" id="3.90.1320.10">
    <property type="entry name" value="Outer-capsid protein sigma 3, large lobe"/>
    <property type="match status" value="1"/>
</dbReference>
<feature type="domain" description="Neprosin PEP catalytic" evidence="1">
    <location>
        <begin position="1"/>
        <end position="280"/>
    </location>
</feature>
<sequence length="283" mass="32418">MGTPPFTKHMNKEDIITTPLTITTTQTWHKSGSCPKGTIPLRVGQNKRNQVENVRKKKPPIHYHHHHELNQNEDDKLLLLHPNRSLAMLHTEGMSYLGAKGDIKVWNPHVEKEDYSTSHVTLAGGPYYDYELVQSGWAVNPALYGDTQTRYFTYWTDPYTGNWWLQYGDAINIGYWPRELFGVLGQHAETVQWGGEVYSGHLGDRRPHTTTEMGSGDFPEIIFGTSGSVKRMRILGNSLDLTVPDWAYPYADEYKCYDSYYFTDYVPEPEFYYGGPGRCPICP</sequence>
<evidence type="ECO:0000313" key="3">
    <source>
        <dbReference type="Proteomes" id="UP000595140"/>
    </source>
</evidence>